<feature type="compositionally biased region" description="Basic and acidic residues" evidence="1">
    <location>
        <begin position="112"/>
        <end position="130"/>
    </location>
</feature>
<gene>
    <name evidence="2" type="ORF">Zm00014a_022970</name>
</gene>
<name>A0A3L6DTW4_MAIZE</name>
<evidence type="ECO:0000313" key="2">
    <source>
        <dbReference type="EMBL" id="PWZ12040.1"/>
    </source>
</evidence>
<feature type="compositionally biased region" description="Basic and acidic residues" evidence="1">
    <location>
        <begin position="138"/>
        <end position="148"/>
    </location>
</feature>
<protein>
    <submittedName>
        <fullName evidence="2">Uncharacterized protein</fullName>
    </submittedName>
</protein>
<feature type="compositionally biased region" description="Basic and acidic residues" evidence="1">
    <location>
        <begin position="11"/>
        <end position="20"/>
    </location>
</feature>
<comment type="caution">
    <text evidence="2">The sequence shown here is derived from an EMBL/GenBank/DDBJ whole genome shotgun (WGS) entry which is preliminary data.</text>
</comment>
<evidence type="ECO:0000256" key="1">
    <source>
        <dbReference type="SAM" id="MobiDB-lite"/>
    </source>
</evidence>
<reference evidence="2" key="1">
    <citation type="journal article" date="2018" name="Nat. Genet.">
        <title>Extensive intraspecific gene order and gene structural variations between Mo17 and other maize genomes.</title>
        <authorList>
            <person name="Sun S."/>
            <person name="Zhou Y."/>
            <person name="Chen J."/>
            <person name="Shi J."/>
            <person name="Zhao H."/>
            <person name="Zhao H."/>
            <person name="Song W."/>
            <person name="Zhang M."/>
            <person name="Cui Y."/>
            <person name="Dong X."/>
            <person name="Liu H."/>
            <person name="Ma X."/>
            <person name="Jiao Y."/>
            <person name="Wang B."/>
            <person name="Wei X."/>
            <person name="Stein J.C."/>
            <person name="Glaubitz J.C."/>
            <person name="Lu F."/>
            <person name="Yu G."/>
            <person name="Liang C."/>
            <person name="Fengler K."/>
            <person name="Li B."/>
            <person name="Rafalski A."/>
            <person name="Schnable P.S."/>
            <person name="Ware D.H."/>
            <person name="Buckler E.S."/>
            <person name="Lai J."/>
        </authorList>
    </citation>
    <scope>NUCLEOTIDE SEQUENCE [LARGE SCALE GENOMIC DNA]</scope>
    <source>
        <tissue evidence="2">Seedling</tissue>
    </source>
</reference>
<dbReference type="Proteomes" id="UP000251960">
    <property type="component" value="Chromosome 8"/>
</dbReference>
<feature type="compositionally biased region" description="Basic and acidic residues" evidence="1">
    <location>
        <begin position="156"/>
        <end position="172"/>
    </location>
</feature>
<feature type="compositionally biased region" description="Basic and acidic residues" evidence="1">
    <location>
        <begin position="76"/>
        <end position="85"/>
    </location>
</feature>
<sequence>MGRLFSADQSIEPRGKDHGKNIKVKRKRKRWNLGGKRVIPLRRPEPSADVAVGGGDAAEHGDEEPDGVVSDVDGEGPARARDGDAAPRALGQVDVVHPGARGDDAAEGGDGVQERGVDQDGAAGHHERGARGLRFRRGGGEEGPERRARGVQVVDAEARPQRGGEVRVRAAQEEDPWLGRGRG</sequence>
<dbReference type="EMBL" id="NCVQ01000009">
    <property type="protein sequence ID" value="PWZ12040.1"/>
    <property type="molecule type" value="Genomic_DNA"/>
</dbReference>
<accession>A0A3L6DTW4</accession>
<feature type="compositionally biased region" description="Basic residues" evidence="1">
    <location>
        <begin position="21"/>
        <end position="31"/>
    </location>
</feature>
<proteinExistence type="predicted"/>
<dbReference type="AlphaFoldDB" id="A0A3L6DTW4"/>
<organism evidence="2">
    <name type="scientific">Zea mays</name>
    <name type="common">Maize</name>
    <dbReference type="NCBI Taxonomy" id="4577"/>
    <lineage>
        <taxon>Eukaryota</taxon>
        <taxon>Viridiplantae</taxon>
        <taxon>Streptophyta</taxon>
        <taxon>Embryophyta</taxon>
        <taxon>Tracheophyta</taxon>
        <taxon>Spermatophyta</taxon>
        <taxon>Magnoliopsida</taxon>
        <taxon>Liliopsida</taxon>
        <taxon>Poales</taxon>
        <taxon>Poaceae</taxon>
        <taxon>PACMAD clade</taxon>
        <taxon>Panicoideae</taxon>
        <taxon>Andropogonodae</taxon>
        <taxon>Andropogoneae</taxon>
        <taxon>Tripsacinae</taxon>
        <taxon>Zea</taxon>
    </lineage>
</organism>
<feature type="region of interest" description="Disordered" evidence="1">
    <location>
        <begin position="1"/>
        <end position="183"/>
    </location>
</feature>